<dbReference type="Proteomes" id="UP000002630">
    <property type="component" value="Linkage Group LG01"/>
</dbReference>
<reference evidence="2 3" key="1">
    <citation type="journal article" date="2010" name="Nature">
        <title>The Ectocarpus genome and the independent evolution of multicellularity in brown algae.</title>
        <authorList>
            <person name="Cock J.M."/>
            <person name="Sterck L."/>
            <person name="Rouze P."/>
            <person name="Scornet D."/>
            <person name="Allen A.E."/>
            <person name="Amoutzias G."/>
            <person name="Anthouard V."/>
            <person name="Artiguenave F."/>
            <person name="Aury J.M."/>
            <person name="Badger J.H."/>
            <person name="Beszteri B."/>
            <person name="Billiau K."/>
            <person name="Bonnet E."/>
            <person name="Bothwell J.H."/>
            <person name="Bowler C."/>
            <person name="Boyen C."/>
            <person name="Brownlee C."/>
            <person name="Carrano C.J."/>
            <person name="Charrier B."/>
            <person name="Cho G.Y."/>
            <person name="Coelho S.M."/>
            <person name="Collen J."/>
            <person name="Corre E."/>
            <person name="Da Silva C."/>
            <person name="Delage L."/>
            <person name="Delaroque N."/>
            <person name="Dittami S.M."/>
            <person name="Doulbeau S."/>
            <person name="Elias M."/>
            <person name="Farnham G."/>
            <person name="Gachon C.M."/>
            <person name="Gschloessl B."/>
            <person name="Heesch S."/>
            <person name="Jabbari K."/>
            <person name="Jubin C."/>
            <person name="Kawai H."/>
            <person name="Kimura K."/>
            <person name="Kloareg B."/>
            <person name="Kupper F.C."/>
            <person name="Lang D."/>
            <person name="Le Bail A."/>
            <person name="Leblanc C."/>
            <person name="Lerouge P."/>
            <person name="Lohr M."/>
            <person name="Lopez P.J."/>
            <person name="Martens C."/>
            <person name="Maumus F."/>
            <person name="Michel G."/>
            <person name="Miranda-Saavedra D."/>
            <person name="Morales J."/>
            <person name="Moreau H."/>
            <person name="Motomura T."/>
            <person name="Nagasato C."/>
            <person name="Napoli C.A."/>
            <person name="Nelson D.R."/>
            <person name="Nyvall-Collen P."/>
            <person name="Peters A.F."/>
            <person name="Pommier C."/>
            <person name="Potin P."/>
            <person name="Poulain J."/>
            <person name="Quesneville H."/>
            <person name="Read B."/>
            <person name="Rensing S.A."/>
            <person name="Ritter A."/>
            <person name="Rousvoal S."/>
            <person name="Samanta M."/>
            <person name="Samson G."/>
            <person name="Schroeder D.C."/>
            <person name="Segurens B."/>
            <person name="Strittmatter M."/>
            <person name="Tonon T."/>
            <person name="Tregear J.W."/>
            <person name="Valentin K."/>
            <person name="von Dassow P."/>
            <person name="Yamagishi T."/>
            <person name="Van de Peer Y."/>
            <person name="Wincker P."/>
        </authorList>
    </citation>
    <scope>NUCLEOTIDE SEQUENCE [LARGE SCALE GENOMIC DNA]</scope>
    <source>
        <strain evidence="3">Ec32 / CCAP1310/4</strain>
    </source>
</reference>
<proteinExistence type="predicted"/>
<evidence type="ECO:0000256" key="1">
    <source>
        <dbReference type="SAM" id="MobiDB-lite"/>
    </source>
</evidence>
<gene>
    <name evidence="2" type="ORF">Esi_0000_0142</name>
</gene>
<sequence>MAGPWHLQLEHHLGTPGYNHASHAINSSGREVDGDEQPQLLELEAGGLQLGRRVRHLQGSQSEPEQWV</sequence>
<name>D8LB09_ECTSI</name>
<evidence type="ECO:0000313" key="2">
    <source>
        <dbReference type="EMBL" id="CBN76518.1"/>
    </source>
</evidence>
<feature type="region of interest" description="Disordered" evidence="1">
    <location>
        <begin position="19"/>
        <end position="38"/>
    </location>
</feature>
<dbReference type="InParanoid" id="D8LB09"/>
<organism evidence="2 3">
    <name type="scientific">Ectocarpus siliculosus</name>
    <name type="common">Brown alga</name>
    <name type="synonym">Conferva siliculosa</name>
    <dbReference type="NCBI Taxonomy" id="2880"/>
    <lineage>
        <taxon>Eukaryota</taxon>
        <taxon>Sar</taxon>
        <taxon>Stramenopiles</taxon>
        <taxon>Ochrophyta</taxon>
        <taxon>PX clade</taxon>
        <taxon>Phaeophyceae</taxon>
        <taxon>Ectocarpales</taxon>
        <taxon>Ectocarpaceae</taxon>
        <taxon>Ectocarpus</taxon>
    </lineage>
</organism>
<dbReference type="EMBL" id="FN649726">
    <property type="protein sequence ID" value="CBN76518.1"/>
    <property type="molecule type" value="Genomic_DNA"/>
</dbReference>
<accession>D8LB09</accession>
<dbReference type="EMBL" id="FN647682">
    <property type="protein sequence ID" value="CBN76518.1"/>
    <property type="molecule type" value="Genomic_DNA"/>
</dbReference>
<dbReference type="AlphaFoldDB" id="D8LB09"/>
<protein>
    <submittedName>
        <fullName evidence="2">Uncharacterized protein</fullName>
    </submittedName>
</protein>
<keyword evidence="3" id="KW-1185">Reference proteome</keyword>
<evidence type="ECO:0000313" key="3">
    <source>
        <dbReference type="Proteomes" id="UP000002630"/>
    </source>
</evidence>